<keyword evidence="2" id="KW-1185">Reference proteome</keyword>
<reference evidence="1" key="1">
    <citation type="submission" date="2024-07" db="EMBL/GenBank/DDBJ databases">
        <title>A survey of Mimosa microsymbionts across Brazilian biomes reveals a high diversity of Paraburkholderia nodulating endemic species, but also that Cupriavidus is common as a symbiont of widespread species.</title>
        <authorList>
            <person name="Rouws L."/>
            <person name="Barauna A."/>
            <person name="Beukes C."/>
            <person name="Rouws J.R.C."/>
            <person name="De Faria S.M."/>
            <person name="Gross E."/>
            <person name="Bueno Dos Reis Junior F."/>
            <person name="Simon M.F."/>
            <person name="Maluk M."/>
            <person name="Odee D.W."/>
            <person name="Kenicer G."/>
            <person name="Young J.P.W."/>
            <person name="Reis V.M."/>
            <person name="Zilli J."/>
            <person name="James E.K."/>
        </authorList>
    </citation>
    <scope>NUCLEOTIDE SEQUENCE</scope>
    <source>
        <strain evidence="1">EG181B</strain>
    </source>
</reference>
<protein>
    <submittedName>
        <fullName evidence="1">Uncharacterized protein</fullName>
    </submittedName>
</protein>
<sequence>MTQWFSRKSFVAWGSLPALFTVFVIWYPFGLSLGAMLEEWDILYLIQKHPDFWNSFPGHLLSDKFAARPMQTLPHYIAHLISANSFEGFHLILMVAVLMRIMSAAAIGHYLFRNRAYAAAFGVMAFVFPADTQQFEFRTFHITVAVGMMVCSAACTIRAFEAPSAGNRWLSLVVGSVLACMAVMIYEPALTLYAIAPAVMLAREGFRPFFAQIRLNKPLSIAWIVAPLINAAYLFYAIVIYQSSYQVNASGQGMGHSVIHNLHYLIGSAAYRVFFDTWVSMFWILGQIAHPGYIALISAACIIGMLLLTDTQTRAVSFALVARYWVTGLLLIVAAYLPYMVAETHMRITQRTFMAGAPGASLVLIAMIAWLFQRRPFVGTVAAAVFVMLGIVAQLYQFDKYTRDYVSVVRPYTSELADRIDLSKKVHLVFDRTGFGGHLNGIYSTKVQTSPTVRLRQNAGISVMCLDSQQLSSADPFAACTLSDGKWTVRDAGQPPTSYPAAETQVITMGPGFDNTYRSVGSAWRDQGSFKISRSMFKTDDPHAYHCEADSMWGYSGYCRGEGWTDGIFDHSRFVHQNWFSAYRTDPTLIFQLTPVARPYELRLDLFGLMDDSMTVTMHVTVNDSAVSMRKIGPLTYVGTVPTSSLETGQNVIAFDGALPPGRSLGLSLVGASLTPN</sequence>
<gene>
    <name evidence="1" type="ORF">AB4Y32_05365</name>
</gene>
<name>A0ACC6TUY2_9BURK</name>
<evidence type="ECO:0000313" key="1">
    <source>
        <dbReference type="EMBL" id="MEX3931240.1"/>
    </source>
</evidence>
<proteinExistence type="predicted"/>
<comment type="caution">
    <text evidence="1">The sequence shown here is derived from an EMBL/GenBank/DDBJ whole genome shotgun (WGS) entry which is preliminary data.</text>
</comment>
<accession>A0ACC6TUY2</accession>
<dbReference type="Proteomes" id="UP001558850">
    <property type="component" value="Unassembled WGS sequence"/>
</dbReference>
<dbReference type="EMBL" id="JBFRCH010000002">
    <property type="protein sequence ID" value="MEX3931240.1"/>
    <property type="molecule type" value="Genomic_DNA"/>
</dbReference>
<organism evidence="1 2">
    <name type="scientific">Paraburkholderia phymatum</name>
    <dbReference type="NCBI Taxonomy" id="148447"/>
    <lineage>
        <taxon>Bacteria</taxon>
        <taxon>Pseudomonadati</taxon>
        <taxon>Pseudomonadota</taxon>
        <taxon>Betaproteobacteria</taxon>
        <taxon>Burkholderiales</taxon>
        <taxon>Burkholderiaceae</taxon>
        <taxon>Paraburkholderia</taxon>
    </lineage>
</organism>
<evidence type="ECO:0000313" key="2">
    <source>
        <dbReference type="Proteomes" id="UP001558850"/>
    </source>
</evidence>